<reference evidence="2" key="1">
    <citation type="journal article" date="2013" name="Nature">
        <title>Draft genome of the wheat A-genome progenitor Triticum urartu.</title>
        <authorList>
            <person name="Ling H.Q."/>
            <person name="Zhao S."/>
            <person name="Liu D."/>
            <person name="Wang J."/>
            <person name="Sun H."/>
            <person name="Zhang C."/>
            <person name="Fan H."/>
            <person name="Li D."/>
            <person name="Dong L."/>
            <person name="Tao Y."/>
            <person name="Gao C."/>
            <person name="Wu H."/>
            <person name="Li Y."/>
            <person name="Cui Y."/>
            <person name="Guo X."/>
            <person name="Zheng S."/>
            <person name="Wang B."/>
            <person name="Yu K."/>
            <person name="Liang Q."/>
            <person name="Yang W."/>
            <person name="Lou X."/>
            <person name="Chen J."/>
            <person name="Feng M."/>
            <person name="Jian J."/>
            <person name="Zhang X."/>
            <person name="Luo G."/>
            <person name="Jiang Y."/>
            <person name="Liu J."/>
            <person name="Wang Z."/>
            <person name="Sha Y."/>
            <person name="Zhang B."/>
            <person name="Wu H."/>
            <person name="Tang D."/>
            <person name="Shen Q."/>
            <person name="Xue P."/>
            <person name="Zou S."/>
            <person name="Wang X."/>
            <person name="Liu X."/>
            <person name="Wang F."/>
            <person name="Yang Y."/>
            <person name="An X."/>
            <person name="Dong Z."/>
            <person name="Zhang K."/>
            <person name="Zhang X."/>
            <person name="Luo M.C."/>
            <person name="Dvorak J."/>
            <person name="Tong Y."/>
            <person name="Wang J."/>
            <person name="Yang H."/>
            <person name="Li Z."/>
            <person name="Wang D."/>
            <person name="Zhang A."/>
            <person name="Wang J."/>
        </authorList>
    </citation>
    <scope>NUCLEOTIDE SEQUENCE</scope>
    <source>
        <strain evidence="2">cv. G1812</strain>
    </source>
</reference>
<dbReference type="Proteomes" id="UP000015106">
    <property type="component" value="Chromosome 1"/>
</dbReference>
<organism evidence="1 2">
    <name type="scientific">Triticum urartu</name>
    <name type="common">Red wild einkorn</name>
    <name type="synonym">Crithodium urartu</name>
    <dbReference type="NCBI Taxonomy" id="4572"/>
    <lineage>
        <taxon>Eukaryota</taxon>
        <taxon>Viridiplantae</taxon>
        <taxon>Streptophyta</taxon>
        <taxon>Embryophyta</taxon>
        <taxon>Tracheophyta</taxon>
        <taxon>Spermatophyta</taxon>
        <taxon>Magnoliopsida</taxon>
        <taxon>Liliopsida</taxon>
        <taxon>Poales</taxon>
        <taxon>Poaceae</taxon>
        <taxon>BOP clade</taxon>
        <taxon>Pooideae</taxon>
        <taxon>Triticodae</taxon>
        <taxon>Triticeae</taxon>
        <taxon>Triticinae</taxon>
        <taxon>Triticum</taxon>
    </lineage>
</organism>
<dbReference type="EnsemblPlants" id="TuG1812G0100002728.01.T03">
    <property type="protein sequence ID" value="TuG1812G0100002728.01.T03"/>
    <property type="gene ID" value="TuG1812G0100002728.01"/>
</dbReference>
<sequence>MRSTSSLSSFCLHSVRLQQPRFLFSIWAPLAVVGCSLATQDVCCCEACSTTSPDCYNQWKIS</sequence>
<dbReference type="Gramene" id="TuG1812G0100002728.01.T02">
    <property type="protein sequence ID" value="TuG1812G0100002728.01.T02"/>
    <property type="gene ID" value="TuG1812G0100002728.01"/>
</dbReference>
<dbReference type="EnsemblPlants" id="TuG1812G0100002728.01.T01">
    <property type="protein sequence ID" value="TuG1812G0100002728.01.T01"/>
    <property type="gene ID" value="TuG1812G0100002728.01"/>
</dbReference>
<dbReference type="Gramene" id="TuG1812G0100002728.01.T01">
    <property type="protein sequence ID" value="TuG1812G0100002728.01.T01"/>
    <property type="gene ID" value="TuG1812G0100002728.01"/>
</dbReference>
<proteinExistence type="predicted"/>
<dbReference type="AlphaFoldDB" id="A0A8R7K1E8"/>
<evidence type="ECO:0000313" key="1">
    <source>
        <dbReference type="EnsemblPlants" id="TuG1812G0100002728.01.T02"/>
    </source>
</evidence>
<reference evidence="1" key="3">
    <citation type="submission" date="2022-06" db="UniProtKB">
        <authorList>
            <consortium name="EnsemblPlants"/>
        </authorList>
    </citation>
    <scope>IDENTIFICATION</scope>
</reference>
<protein>
    <submittedName>
        <fullName evidence="1">Uncharacterized protein</fullName>
    </submittedName>
</protein>
<keyword evidence="2" id="KW-1185">Reference proteome</keyword>
<dbReference type="EnsemblPlants" id="TuG1812G0100002728.01.T02">
    <property type="protein sequence ID" value="TuG1812G0100002728.01.T02"/>
    <property type="gene ID" value="TuG1812G0100002728.01"/>
</dbReference>
<dbReference type="Gramene" id="TuG1812G0100002728.01.T03">
    <property type="protein sequence ID" value="TuG1812G0100002728.01.T03"/>
    <property type="gene ID" value="TuG1812G0100002728.01"/>
</dbReference>
<reference evidence="1" key="2">
    <citation type="submission" date="2018-03" db="EMBL/GenBank/DDBJ databases">
        <title>The Triticum urartu genome reveals the dynamic nature of wheat genome evolution.</title>
        <authorList>
            <person name="Ling H."/>
            <person name="Ma B."/>
            <person name="Shi X."/>
            <person name="Liu H."/>
            <person name="Dong L."/>
            <person name="Sun H."/>
            <person name="Cao Y."/>
            <person name="Gao Q."/>
            <person name="Zheng S."/>
            <person name="Li Y."/>
            <person name="Yu Y."/>
            <person name="Du H."/>
            <person name="Qi M."/>
            <person name="Li Y."/>
            <person name="Yu H."/>
            <person name="Cui Y."/>
            <person name="Wang N."/>
            <person name="Chen C."/>
            <person name="Wu H."/>
            <person name="Zhao Y."/>
            <person name="Zhang J."/>
            <person name="Li Y."/>
            <person name="Zhou W."/>
            <person name="Zhang B."/>
            <person name="Hu W."/>
            <person name="Eijk M."/>
            <person name="Tang J."/>
            <person name="Witsenboer H."/>
            <person name="Zhao S."/>
            <person name="Li Z."/>
            <person name="Zhang A."/>
            <person name="Wang D."/>
            <person name="Liang C."/>
        </authorList>
    </citation>
    <scope>NUCLEOTIDE SEQUENCE [LARGE SCALE GENOMIC DNA]</scope>
    <source>
        <strain evidence="1">cv. G1812</strain>
    </source>
</reference>
<dbReference type="PROSITE" id="PS51257">
    <property type="entry name" value="PROKAR_LIPOPROTEIN"/>
    <property type="match status" value="1"/>
</dbReference>
<evidence type="ECO:0000313" key="2">
    <source>
        <dbReference type="Proteomes" id="UP000015106"/>
    </source>
</evidence>
<accession>A0A8R7K1E8</accession>
<name>A0A8R7K1E8_TRIUA</name>